<accession>A0ABD2ACB6</accession>
<protein>
    <submittedName>
        <fullName evidence="2">Uncharacterized protein</fullName>
    </submittedName>
</protein>
<evidence type="ECO:0000313" key="2">
    <source>
        <dbReference type="EMBL" id="KAL2718259.1"/>
    </source>
</evidence>
<name>A0ABD2ACB6_VESSQ</name>
<organism evidence="2 3">
    <name type="scientific">Vespula squamosa</name>
    <name type="common">Southern yellow jacket</name>
    <name type="synonym">Wasp</name>
    <dbReference type="NCBI Taxonomy" id="30214"/>
    <lineage>
        <taxon>Eukaryota</taxon>
        <taxon>Metazoa</taxon>
        <taxon>Ecdysozoa</taxon>
        <taxon>Arthropoda</taxon>
        <taxon>Hexapoda</taxon>
        <taxon>Insecta</taxon>
        <taxon>Pterygota</taxon>
        <taxon>Neoptera</taxon>
        <taxon>Endopterygota</taxon>
        <taxon>Hymenoptera</taxon>
        <taxon>Apocrita</taxon>
        <taxon>Aculeata</taxon>
        <taxon>Vespoidea</taxon>
        <taxon>Vespidae</taxon>
        <taxon>Vespinae</taxon>
        <taxon>Vespula</taxon>
    </lineage>
</organism>
<evidence type="ECO:0000256" key="1">
    <source>
        <dbReference type="SAM" id="MobiDB-lite"/>
    </source>
</evidence>
<feature type="region of interest" description="Disordered" evidence="1">
    <location>
        <begin position="33"/>
        <end position="101"/>
    </location>
</feature>
<reference evidence="2 3" key="1">
    <citation type="journal article" date="2024" name="Ann. Entomol. Soc. Am.">
        <title>Genomic analyses of the southern and eastern yellowjacket wasps (Hymenoptera: Vespidae) reveal evolutionary signatures of social life.</title>
        <authorList>
            <person name="Catto M.A."/>
            <person name="Caine P.B."/>
            <person name="Orr S.E."/>
            <person name="Hunt B.G."/>
            <person name="Goodisman M.A.D."/>
        </authorList>
    </citation>
    <scope>NUCLEOTIDE SEQUENCE [LARGE SCALE GENOMIC DNA]</scope>
    <source>
        <strain evidence="2">233</strain>
        <tissue evidence="2">Head and thorax</tissue>
    </source>
</reference>
<sequence>MLFSNVITITDKDILRGAGRGGSREEWAEIPKIGPLPIRPSPAERHRGLEKKGGWLEEKGGEKSKVGQETSDNSVKANDACEPGEAKVARRHRRDVRWKMK</sequence>
<dbReference type="AlphaFoldDB" id="A0ABD2ACB6"/>
<gene>
    <name evidence="2" type="ORF">V1478_012135</name>
</gene>
<feature type="compositionally biased region" description="Polar residues" evidence="1">
    <location>
        <begin position="67"/>
        <end position="76"/>
    </location>
</feature>
<dbReference type="Proteomes" id="UP001607302">
    <property type="component" value="Unassembled WGS sequence"/>
</dbReference>
<comment type="caution">
    <text evidence="2">The sequence shown here is derived from an EMBL/GenBank/DDBJ whole genome shotgun (WGS) entry which is preliminary data.</text>
</comment>
<proteinExistence type="predicted"/>
<feature type="compositionally biased region" description="Basic and acidic residues" evidence="1">
    <location>
        <begin position="42"/>
        <end position="66"/>
    </location>
</feature>
<feature type="compositionally biased region" description="Basic residues" evidence="1">
    <location>
        <begin position="89"/>
        <end position="101"/>
    </location>
</feature>
<dbReference type="EMBL" id="JAUDFV010000152">
    <property type="protein sequence ID" value="KAL2718259.1"/>
    <property type="molecule type" value="Genomic_DNA"/>
</dbReference>
<evidence type="ECO:0000313" key="3">
    <source>
        <dbReference type="Proteomes" id="UP001607302"/>
    </source>
</evidence>
<keyword evidence="3" id="KW-1185">Reference proteome</keyword>